<reference evidence="2 3" key="1">
    <citation type="submission" date="2018-04" db="EMBL/GenBank/DDBJ databases">
        <authorList>
            <person name="Vogel A."/>
        </authorList>
    </citation>
    <scope>NUCLEOTIDE SEQUENCE [LARGE SCALE GENOMIC DNA]</scope>
</reference>
<evidence type="ECO:0000256" key="1">
    <source>
        <dbReference type="SAM" id="MobiDB-lite"/>
    </source>
</evidence>
<organism evidence="2 3">
    <name type="scientific">Cuscuta campestris</name>
    <dbReference type="NCBI Taxonomy" id="132261"/>
    <lineage>
        <taxon>Eukaryota</taxon>
        <taxon>Viridiplantae</taxon>
        <taxon>Streptophyta</taxon>
        <taxon>Embryophyta</taxon>
        <taxon>Tracheophyta</taxon>
        <taxon>Spermatophyta</taxon>
        <taxon>Magnoliopsida</taxon>
        <taxon>eudicotyledons</taxon>
        <taxon>Gunneridae</taxon>
        <taxon>Pentapetalae</taxon>
        <taxon>asterids</taxon>
        <taxon>lamiids</taxon>
        <taxon>Solanales</taxon>
        <taxon>Convolvulaceae</taxon>
        <taxon>Cuscuteae</taxon>
        <taxon>Cuscuta</taxon>
        <taxon>Cuscuta subgen. Grammica</taxon>
        <taxon>Cuscuta sect. Cleistogrammica</taxon>
    </lineage>
</organism>
<feature type="region of interest" description="Disordered" evidence="1">
    <location>
        <begin position="45"/>
        <end position="126"/>
    </location>
</feature>
<keyword evidence="3" id="KW-1185">Reference proteome</keyword>
<proteinExistence type="predicted"/>
<dbReference type="AlphaFoldDB" id="A0A484MMQ4"/>
<evidence type="ECO:0000313" key="3">
    <source>
        <dbReference type="Proteomes" id="UP000595140"/>
    </source>
</evidence>
<protein>
    <submittedName>
        <fullName evidence="2">Uncharacterized protein</fullName>
    </submittedName>
</protein>
<accession>A0A484MMQ4</accession>
<gene>
    <name evidence="2" type="ORF">CCAM_LOCUS31896</name>
</gene>
<dbReference type="Proteomes" id="UP000595140">
    <property type="component" value="Unassembled WGS sequence"/>
</dbReference>
<sequence length="126" mass="14536">MYVMVNSEYSLVRRAAIEFLLLRLSLIGTKLPGRLSSSVFFFERRRRQGGRQQRQPQRITARDVASNPDEGDNLDRDINLDESDIRLEPAWSTDDSLRTIRRPPLPEMTTALGHNGEQQHRGTEED</sequence>
<feature type="compositionally biased region" description="Basic and acidic residues" evidence="1">
    <location>
        <begin position="117"/>
        <end position="126"/>
    </location>
</feature>
<evidence type="ECO:0000313" key="2">
    <source>
        <dbReference type="EMBL" id="VFQ90120.1"/>
    </source>
</evidence>
<feature type="compositionally biased region" description="Basic and acidic residues" evidence="1">
    <location>
        <begin position="73"/>
        <end position="87"/>
    </location>
</feature>
<dbReference type="EMBL" id="OOIL02003989">
    <property type="protein sequence ID" value="VFQ90120.1"/>
    <property type="molecule type" value="Genomic_DNA"/>
</dbReference>
<name>A0A484MMQ4_9ASTE</name>